<protein>
    <recommendedName>
        <fullName evidence="8">Ethylene receptor 1-like N-terminal domain-containing protein</fullName>
    </recommendedName>
</protein>
<feature type="non-terminal residue" evidence="9">
    <location>
        <position position="1"/>
    </location>
</feature>
<dbReference type="GO" id="GO:0016301">
    <property type="term" value="F:kinase activity"/>
    <property type="evidence" value="ECO:0007669"/>
    <property type="project" value="UniProtKB-KW"/>
</dbReference>
<evidence type="ECO:0000256" key="3">
    <source>
        <dbReference type="ARBA" id="ARBA00022741"/>
    </source>
</evidence>
<keyword evidence="4" id="KW-0418">Kinase</keyword>
<dbReference type="SUPFAM" id="SSF55781">
    <property type="entry name" value="GAF domain-like"/>
    <property type="match status" value="1"/>
</dbReference>
<dbReference type="Gene3D" id="3.30.450.40">
    <property type="match status" value="1"/>
</dbReference>
<dbReference type="InterPro" id="IPR058544">
    <property type="entry name" value="ETR1_N"/>
</dbReference>
<dbReference type="PANTHER" id="PTHR24423:SF633">
    <property type="entry name" value="ETHYLENE RECEPTOR 2"/>
    <property type="match status" value="1"/>
</dbReference>
<name>A0A7J7NZ97_9MAGN</name>
<feature type="transmembrane region" description="Helical" evidence="7">
    <location>
        <begin position="160"/>
        <end position="181"/>
    </location>
</feature>
<keyword evidence="7" id="KW-1133">Transmembrane helix</keyword>
<keyword evidence="7" id="KW-0472">Membrane</keyword>
<organism evidence="9 10">
    <name type="scientific">Kingdonia uniflora</name>
    <dbReference type="NCBI Taxonomy" id="39325"/>
    <lineage>
        <taxon>Eukaryota</taxon>
        <taxon>Viridiplantae</taxon>
        <taxon>Streptophyta</taxon>
        <taxon>Embryophyta</taxon>
        <taxon>Tracheophyta</taxon>
        <taxon>Spermatophyta</taxon>
        <taxon>Magnoliopsida</taxon>
        <taxon>Ranunculales</taxon>
        <taxon>Circaeasteraceae</taxon>
        <taxon>Kingdonia</taxon>
    </lineage>
</organism>
<dbReference type="EMBL" id="JACGCM010000427">
    <property type="protein sequence ID" value="KAF6172519.1"/>
    <property type="molecule type" value="Genomic_DNA"/>
</dbReference>
<keyword evidence="3" id="KW-0547">Nucleotide-binding</keyword>
<gene>
    <name evidence="9" type="ORF">GIB67_007032</name>
</gene>
<dbReference type="PANTHER" id="PTHR24423">
    <property type="entry name" value="TWO-COMPONENT SENSOR HISTIDINE KINASE"/>
    <property type="match status" value="1"/>
</dbReference>
<keyword evidence="7" id="KW-0812">Transmembrane</keyword>
<evidence type="ECO:0000313" key="10">
    <source>
        <dbReference type="Proteomes" id="UP000541444"/>
    </source>
</evidence>
<sequence length="416" mass="47208">ASPWVSYRLMDARSTHESNMTVTAGDDYCNSAAFQALSEQNSTNRKKLEAPACVGRNSMAVIRFRDPKLLESRTDIGLSSCWLDALLMRLVHGVLIFCLISLVSGNDIGFSQCNCEDDGGFWSIERIMVSQRVSDFLIAIAYFSIPIELLYFISCSNVPFKWVLVQFILFIVLCGMTHNGWTYGSSNPFQLMLALTIFKFLTALVSCATAITLVTLIPLLLKVKVRELFLKKKAWELDREVGMMKKQKEASWHVRMLTQGIRKSLDRHTILYTTLIELSNTLDLQNCAVWMPNESRTEMKLTHELKGRNSSNSHRDGIFIPINDLDVSEVKKILPSGTTRVWSYDELEIVKVVADQVAVAVSHAAILEESQLMREKLVEKNRQLQHARKEAMMASQARNSFQKVMSKGMRRPMHSI</sequence>
<dbReference type="Proteomes" id="UP000541444">
    <property type="component" value="Unassembled WGS sequence"/>
</dbReference>
<evidence type="ECO:0000256" key="4">
    <source>
        <dbReference type="ARBA" id="ARBA00022777"/>
    </source>
</evidence>
<dbReference type="GO" id="GO:0038199">
    <property type="term" value="F:ethylene receptor activity"/>
    <property type="evidence" value="ECO:0007669"/>
    <property type="project" value="TreeGrafter"/>
</dbReference>
<dbReference type="GO" id="GO:0046872">
    <property type="term" value="F:metal ion binding"/>
    <property type="evidence" value="ECO:0007669"/>
    <property type="project" value="UniProtKB-KW"/>
</dbReference>
<evidence type="ECO:0000256" key="1">
    <source>
        <dbReference type="ARBA" id="ARBA00022679"/>
    </source>
</evidence>
<accession>A0A7J7NZ97</accession>
<dbReference type="GO" id="GO:0051740">
    <property type="term" value="F:ethylene binding"/>
    <property type="evidence" value="ECO:0007669"/>
    <property type="project" value="TreeGrafter"/>
</dbReference>
<evidence type="ECO:0000313" key="9">
    <source>
        <dbReference type="EMBL" id="KAF6172519.1"/>
    </source>
</evidence>
<dbReference type="GO" id="GO:0005783">
    <property type="term" value="C:endoplasmic reticulum"/>
    <property type="evidence" value="ECO:0007669"/>
    <property type="project" value="TreeGrafter"/>
</dbReference>
<evidence type="ECO:0000256" key="5">
    <source>
        <dbReference type="ARBA" id="ARBA00022840"/>
    </source>
</evidence>
<keyword evidence="6" id="KW-0175">Coiled coil</keyword>
<keyword evidence="2" id="KW-0479">Metal-binding</keyword>
<evidence type="ECO:0000256" key="6">
    <source>
        <dbReference type="SAM" id="Coils"/>
    </source>
</evidence>
<evidence type="ECO:0000256" key="7">
    <source>
        <dbReference type="SAM" id="Phobius"/>
    </source>
</evidence>
<proteinExistence type="predicted"/>
<evidence type="ECO:0000256" key="2">
    <source>
        <dbReference type="ARBA" id="ARBA00022723"/>
    </source>
</evidence>
<dbReference type="GO" id="GO:0005524">
    <property type="term" value="F:ATP binding"/>
    <property type="evidence" value="ECO:0007669"/>
    <property type="project" value="UniProtKB-KW"/>
</dbReference>
<feature type="domain" description="Ethylene receptor 1-like N-terminal" evidence="8">
    <location>
        <begin position="127"/>
        <end position="223"/>
    </location>
</feature>
<dbReference type="Pfam" id="PF25487">
    <property type="entry name" value="ETR1_N"/>
    <property type="match status" value="1"/>
</dbReference>
<feature type="transmembrane region" description="Helical" evidence="7">
    <location>
        <begin position="193"/>
        <end position="221"/>
    </location>
</feature>
<keyword evidence="1" id="KW-0808">Transferase</keyword>
<keyword evidence="10" id="KW-1185">Reference proteome</keyword>
<reference evidence="9 10" key="1">
    <citation type="journal article" date="2020" name="IScience">
        <title>Genome Sequencing of the Endangered Kingdonia uniflora (Circaeasteraceae, Ranunculales) Reveals Potential Mechanisms of Evolutionary Specialization.</title>
        <authorList>
            <person name="Sun Y."/>
            <person name="Deng T."/>
            <person name="Zhang A."/>
            <person name="Moore M.J."/>
            <person name="Landis J.B."/>
            <person name="Lin N."/>
            <person name="Zhang H."/>
            <person name="Zhang X."/>
            <person name="Huang J."/>
            <person name="Zhang X."/>
            <person name="Sun H."/>
            <person name="Wang H."/>
        </authorList>
    </citation>
    <scope>NUCLEOTIDE SEQUENCE [LARGE SCALE GENOMIC DNA]</scope>
    <source>
        <strain evidence="9">TB1705</strain>
        <tissue evidence="9">Leaf</tissue>
    </source>
</reference>
<feature type="coiled-coil region" evidence="6">
    <location>
        <begin position="367"/>
        <end position="394"/>
    </location>
</feature>
<dbReference type="InterPro" id="IPR029016">
    <property type="entry name" value="GAF-like_dom_sf"/>
</dbReference>
<keyword evidence="5" id="KW-0067">ATP-binding</keyword>
<comment type="caution">
    <text evidence="9">The sequence shown here is derived from an EMBL/GenBank/DDBJ whole genome shotgun (WGS) entry which is preliminary data.</text>
</comment>
<dbReference type="AlphaFoldDB" id="A0A7J7NZ97"/>
<dbReference type="OrthoDB" id="60033at2759"/>
<feature type="transmembrane region" description="Helical" evidence="7">
    <location>
        <begin position="136"/>
        <end position="153"/>
    </location>
</feature>
<evidence type="ECO:0000259" key="8">
    <source>
        <dbReference type="Pfam" id="PF25487"/>
    </source>
</evidence>